<reference evidence="2 3" key="1">
    <citation type="submission" date="2024-10" db="EMBL/GenBank/DDBJ databases">
        <title>The Natural Products Discovery Center: Release of the First 8490 Sequenced Strains for Exploring Actinobacteria Biosynthetic Diversity.</title>
        <authorList>
            <person name="Kalkreuter E."/>
            <person name="Kautsar S.A."/>
            <person name="Yang D."/>
            <person name="Bader C.D."/>
            <person name="Teijaro C.N."/>
            <person name="Fluegel L."/>
            <person name="Davis C.M."/>
            <person name="Simpson J.R."/>
            <person name="Lauterbach L."/>
            <person name="Steele A.D."/>
            <person name="Gui C."/>
            <person name="Meng S."/>
            <person name="Li G."/>
            <person name="Viehrig K."/>
            <person name="Ye F."/>
            <person name="Su P."/>
            <person name="Kiefer A.F."/>
            <person name="Nichols A."/>
            <person name="Cepeda A.J."/>
            <person name="Yan W."/>
            <person name="Fan B."/>
            <person name="Jiang Y."/>
            <person name="Adhikari A."/>
            <person name="Zheng C.-J."/>
            <person name="Schuster L."/>
            <person name="Cowan T.M."/>
            <person name="Smanski M.J."/>
            <person name="Chevrette M.G."/>
            <person name="De Carvalho L.P.S."/>
            <person name="Shen B."/>
        </authorList>
    </citation>
    <scope>NUCLEOTIDE SEQUENCE [LARGE SCALE GENOMIC DNA]</scope>
    <source>
        <strain evidence="2 3">NPDC050545</strain>
    </source>
</reference>
<sequence>MKRAAVLGAVTGMVLALSACSGEVYARNPGMWSEADVELRDGRTIHCLIFGTNHGGPSCDWANAK</sequence>
<dbReference type="PROSITE" id="PS51257">
    <property type="entry name" value="PROKAR_LIPOPROTEIN"/>
    <property type="match status" value="1"/>
</dbReference>
<evidence type="ECO:0000313" key="3">
    <source>
        <dbReference type="Proteomes" id="UP001612741"/>
    </source>
</evidence>
<feature type="chain" id="PRO_5045223500" description="Lipoprotein" evidence="1">
    <location>
        <begin position="27"/>
        <end position="65"/>
    </location>
</feature>
<protein>
    <recommendedName>
        <fullName evidence="4">Lipoprotein</fullName>
    </recommendedName>
</protein>
<proteinExistence type="predicted"/>
<dbReference type="RefSeq" id="WP_397077742.1">
    <property type="nucleotide sequence ID" value="NZ_JBITGY010000001.1"/>
</dbReference>
<dbReference type="EMBL" id="JBITGY010000001">
    <property type="protein sequence ID" value="MFI6495934.1"/>
    <property type="molecule type" value="Genomic_DNA"/>
</dbReference>
<feature type="signal peptide" evidence="1">
    <location>
        <begin position="1"/>
        <end position="26"/>
    </location>
</feature>
<keyword evidence="3" id="KW-1185">Reference proteome</keyword>
<evidence type="ECO:0000256" key="1">
    <source>
        <dbReference type="SAM" id="SignalP"/>
    </source>
</evidence>
<name>A0ABW7YN64_9ACTN</name>
<dbReference type="Proteomes" id="UP001612741">
    <property type="component" value="Unassembled WGS sequence"/>
</dbReference>
<keyword evidence="1" id="KW-0732">Signal</keyword>
<comment type="caution">
    <text evidence="2">The sequence shown here is derived from an EMBL/GenBank/DDBJ whole genome shotgun (WGS) entry which is preliminary data.</text>
</comment>
<gene>
    <name evidence="2" type="ORF">ACIBG2_01030</name>
</gene>
<organism evidence="2 3">
    <name type="scientific">Nonomuraea typhae</name>
    <dbReference type="NCBI Taxonomy" id="2603600"/>
    <lineage>
        <taxon>Bacteria</taxon>
        <taxon>Bacillati</taxon>
        <taxon>Actinomycetota</taxon>
        <taxon>Actinomycetes</taxon>
        <taxon>Streptosporangiales</taxon>
        <taxon>Streptosporangiaceae</taxon>
        <taxon>Nonomuraea</taxon>
    </lineage>
</organism>
<evidence type="ECO:0000313" key="2">
    <source>
        <dbReference type="EMBL" id="MFI6495934.1"/>
    </source>
</evidence>
<evidence type="ECO:0008006" key="4">
    <source>
        <dbReference type="Google" id="ProtNLM"/>
    </source>
</evidence>
<accession>A0ABW7YN64</accession>